<dbReference type="PANTHER" id="PTHR36847:SF1">
    <property type="entry name" value="AMIDOLIGASE ENZYME"/>
    <property type="match status" value="1"/>
</dbReference>
<reference evidence="2" key="2">
    <citation type="submission" date="2023-05" db="EMBL/GenBank/DDBJ databases">
        <authorList>
            <consortium name="Lawrence Berkeley National Laboratory"/>
            <person name="Steindorff A."/>
            <person name="Hensen N."/>
            <person name="Bonometti L."/>
            <person name="Westerberg I."/>
            <person name="Brannstrom I.O."/>
            <person name="Guillou S."/>
            <person name="Cros-Aarteil S."/>
            <person name="Calhoun S."/>
            <person name="Haridas S."/>
            <person name="Kuo A."/>
            <person name="Mondo S."/>
            <person name="Pangilinan J."/>
            <person name="Riley R."/>
            <person name="Labutti K."/>
            <person name="Andreopoulos B."/>
            <person name="Lipzen A."/>
            <person name="Chen C."/>
            <person name="Yanf M."/>
            <person name="Daum C."/>
            <person name="Ng V."/>
            <person name="Clum A."/>
            <person name="Ohm R."/>
            <person name="Martin F."/>
            <person name="Silar P."/>
            <person name="Natvig D."/>
            <person name="Lalanne C."/>
            <person name="Gautier V."/>
            <person name="Ament-Velasquez S.L."/>
            <person name="Kruys A."/>
            <person name="Hutchinson M.I."/>
            <person name="Powell A.J."/>
            <person name="Barry K."/>
            <person name="Miller A.N."/>
            <person name="Grigoriev I.V."/>
            <person name="Debuchy R."/>
            <person name="Gladieux P."/>
            <person name="Thoren M.H."/>
            <person name="Johannesson H."/>
        </authorList>
    </citation>
    <scope>NUCLEOTIDE SEQUENCE</scope>
    <source>
        <strain evidence="2">CBS 757.83</strain>
    </source>
</reference>
<feature type="region of interest" description="Disordered" evidence="1">
    <location>
        <begin position="44"/>
        <end position="70"/>
    </location>
</feature>
<gene>
    <name evidence="2" type="ORF">N658DRAFT_537447</name>
</gene>
<feature type="compositionally biased region" description="Polar residues" evidence="1">
    <location>
        <begin position="45"/>
        <end position="61"/>
    </location>
</feature>
<name>A0AAN6T5W9_9PEZI</name>
<dbReference type="PANTHER" id="PTHR36847">
    <property type="entry name" value="AMIDOLIGASE ENZYME"/>
    <property type="match status" value="1"/>
</dbReference>
<dbReference type="Proteomes" id="UP001305647">
    <property type="component" value="Unassembled WGS sequence"/>
</dbReference>
<accession>A0AAN6T5W9</accession>
<protein>
    <submittedName>
        <fullName evidence="2">Uncharacterized protein</fullName>
    </submittedName>
</protein>
<dbReference type="AlphaFoldDB" id="A0AAN6T5W9"/>
<organism evidence="2 3">
    <name type="scientific">Parathielavia hyrcaniae</name>
    <dbReference type="NCBI Taxonomy" id="113614"/>
    <lineage>
        <taxon>Eukaryota</taxon>
        <taxon>Fungi</taxon>
        <taxon>Dikarya</taxon>
        <taxon>Ascomycota</taxon>
        <taxon>Pezizomycotina</taxon>
        <taxon>Sordariomycetes</taxon>
        <taxon>Sordariomycetidae</taxon>
        <taxon>Sordariales</taxon>
        <taxon>Chaetomiaceae</taxon>
        <taxon>Parathielavia</taxon>
    </lineage>
</organism>
<comment type="caution">
    <text evidence="2">The sequence shown here is derived from an EMBL/GenBank/DDBJ whole genome shotgun (WGS) entry which is preliminary data.</text>
</comment>
<sequence length="510" mass="57340">MSNTRTSNKEELSFGVELEFLFYFQLPQAPRSLNDELLDADASADTLTPLPSSDQDGTVTLTDEEEARLPPAPLLPAHIEYFPEGEEPKRITEKDTARHWATSVITEAILSVPGARMAGDSLPKHAPARYGAMYLTRRFRLRVNVRTGFHCHVGAGAQLVTERRKTDTPEPSGGSWSSERERDLLSQFAEGDAVGRKHELRVFKRAAALMWAADGFLCHAHPPERAHSYYAPPIRFCSRLAHGLGSRWVMNELGDSEWEDCPLDDNVEMPRRAGGMLPKEKLPSHDFTRLDYRLFPATRPEQLDEETEKRFSVYCDTGKSQSFDVEQLPIRTVHGGVAHIMRCGARSEVADLLVPPEGSSFRFYSRPNYNFKGYQGNPFSGSTAISSGTVEFREATGSVAAEWVAAWASICLAFFRFARDAPDERYWAVIERLAEAEDKAQRGTPEEHEYDMIALLSDMGLFAEALFLEGKLRSPDRLRFWYPSRLETVRAPEGEPVGLGPWDQPGQEHE</sequence>
<reference evidence="2" key="1">
    <citation type="journal article" date="2023" name="Mol. Phylogenet. Evol.">
        <title>Genome-scale phylogeny and comparative genomics of the fungal order Sordariales.</title>
        <authorList>
            <person name="Hensen N."/>
            <person name="Bonometti L."/>
            <person name="Westerberg I."/>
            <person name="Brannstrom I.O."/>
            <person name="Guillou S."/>
            <person name="Cros-Aarteil S."/>
            <person name="Calhoun S."/>
            <person name="Haridas S."/>
            <person name="Kuo A."/>
            <person name="Mondo S."/>
            <person name="Pangilinan J."/>
            <person name="Riley R."/>
            <person name="LaButti K."/>
            <person name="Andreopoulos B."/>
            <person name="Lipzen A."/>
            <person name="Chen C."/>
            <person name="Yan M."/>
            <person name="Daum C."/>
            <person name="Ng V."/>
            <person name="Clum A."/>
            <person name="Steindorff A."/>
            <person name="Ohm R.A."/>
            <person name="Martin F."/>
            <person name="Silar P."/>
            <person name="Natvig D.O."/>
            <person name="Lalanne C."/>
            <person name="Gautier V."/>
            <person name="Ament-Velasquez S.L."/>
            <person name="Kruys A."/>
            <person name="Hutchinson M.I."/>
            <person name="Powell A.J."/>
            <person name="Barry K."/>
            <person name="Miller A.N."/>
            <person name="Grigoriev I.V."/>
            <person name="Debuchy R."/>
            <person name="Gladieux P."/>
            <person name="Hiltunen Thoren M."/>
            <person name="Johannesson H."/>
        </authorList>
    </citation>
    <scope>NUCLEOTIDE SEQUENCE</scope>
    <source>
        <strain evidence="2">CBS 757.83</strain>
    </source>
</reference>
<evidence type="ECO:0000313" key="3">
    <source>
        <dbReference type="Proteomes" id="UP001305647"/>
    </source>
</evidence>
<keyword evidence="3" id="KW-1185">Reference proteome</keyword>
<evidence type="ECO:0000256" key="1">
    <source>
        <dbReference type="SAM" id="MobiDB-lite"/>
    </source>
</evidence>
<evidence type="ECO:0000313" key="2">
    <source>
        <dbReference type="EMBL" id="KAK4105416.1"/>
    </source>
</evidence>
<proteinExistence type="predicted"/>
<dbReference type="EMBL" id="MU863625">
    <property type="protein sequence ID" value="KAK4105416.1"/>
    <property type="molecule type" value="Genomic_DNA"/>
</dbReference>